<evidence type="ECO:0000313" key="1">
    <source>
        <dbReference type="EMBL" id="HIS74944.1"/>
    </source>
</evidence>
<reference evidence="1" key="1">
    <citation type="submission" date="2020-10" db="EMBL/GenBank/DDBJ databases">
        <authorList>
            <person name="Gilroy R."/>
        </authorList>
    </citation>
    <scope>NUCLEOTIDE SEQUENCE</scope>
    <source>
        <strain evidence="1">CHK152-2871</strain>
    </source>
</reference>
<dbReference type="AlphaFoldDB" id="A0A9D1FJQ0"/>
<evidence type="ECO:0008006" key="3">
    <source>
        <dbReference type="Google" id="ProtNLM"/>
    </source>
</evidence>
<dbReference type="Proteomes" id="UP000886865">
    <property type="component" value="Unassembled WGS sequence"/>
</dbReference>
<organism evidence="1 2">
    <name type="scientific">Candidatus Galligastranaerophilus intestinavium</name>
    <dbReference type="NCBI Taxonomy" id="2840836"/>
    <lineage>
        <taxon>Bacteria</taxon>
        <taxon>Candidatus Galligastranaerophilus</taxon>
    </lineage>
</organism>
<dbReference type="EMBL" id="DVJQ01000068">
    <property type="protein sequence ID" value="HIS74944.1"/>
    <property type="molecule type" value="Genomic_DNA"/>
</dbReference>
<sequence length="135" mass="15753">MKKLLLLFCLILQIFTLGGCKGEPFIVFSAQDPKNGLNKNQIEYNFKKEQPIYYAIISPKGFEDDMLRISLTKKDTKTEFGGYTNYRNKTVKLNRENYYSDYYIIREEGIFVMQAFSVRNLNKAIATGIFRVYAN</sequence>
<comment type="caution">
    <text evidence="1">The sequence shown here is derived from an EMBL/GenBank/DDBJ whole genome shotgun (WGS) entry which is preliminary data.</text>
</comment>
<name>A0A9D1FJQ0_9BACT</name>
<protein>
    <recommendedName>
        <fullName evidence="3">Lipoprotein</fullName>
    </recommendedName>
</protein>
<reference evidence="1" key="2">
    <citation type="journal article" date="2021" name="PeerJ">
        <title>Extensive microbial diversity within the chicken gut microbiome revealed by metagenomics and culture.</title>
        <authorList>
            <person name="Gilroy R."/>
            <person name="Ravi A."/>
            <person name="Getino M."/>
            <person name="Pursley I."/>
            <person name="Horton D.L."/>
            <person name="Alikhan N.F."/>
            <person name="Baker D."/>
            <person name="Gharbi K."/>
            <person name="Hall N."/>
            <person name="Watson M."/>
            <person name="Adriaenssens E.M."/>
            <person name="Foster-Nyarko E."/>
            <person name="Jarju S."/>
            <person name="Secka A."/>
            <person name="Antonio M."/>
            <person name="Oren A."/>
            <person name="Chaudhuri R.R."/>
            <person name="La Ragione R."/>
            <person name="Hildebrand F."/>
            <person name="Pallen M.J."/>
        </authorList>
    </citation>
    <scope>NUCLEOTIDE SEQUENCE</scope>
    <source>
        <strain evidence="1">CHK152-2871</strain>
    </source>
</reference>
<proteinExistence type="predicted"/>
<gene>
    <name evidence="1" type="ORF">IAA86_07995</name>
</gene>
<accession>A0A9D1FJQ0</accession>
<dbReference type="PROSITE" id="PS51257">
    <property type="entry name" value="PROKAR_LIPOPROTEIN"/>
    <property type="match status" value="1"/>
</dbReference>
<evidence type="ECO:0000313" key="2">
    <source>
        <dbReference type="Proteomes" id="UP000886865"/>
    </source>
</evidence>